<proteinExistence type="predicted"/>
<feature type="region of interest" description="Disordered" evidence="1">
    <location>
        <begin position="59"/>
        <end position="92"/>
    </location>
</feature>
<feature type="compositionally biased region" description="Low complexity" evidence="1">
    <location>
        <begin position="59"/>
        <end position="83"/>
    </location>
</feature>
<evidence type="ECO:0000313" key="2">
    <source>
        <dbReference type="Proteomes" id="UP000887540"/>
    </source>
</evidence>
<evidence type="ECO:0000313" key="3">
    <source>
        <dbReference type="WBParaSite" id="ACRNAN_scaffold922.g18889.t1"/>
    </source>
</evidence>
<dbReference type="WBParaSite" id="ACRNAN_scaffold922.g18889.t1">
    <property type="protein sequence ID" value="ACRNAN_scaffold922.g18889.t1"/>
    <property type="gene ID" value="ACRNAN_scaffold922.g18889"/>
</dbReference>
<accession>A0A914EN91</accession>
<name>A0A914EN91_9BILA</name>
<sequence>MLLGKTIQEKTRNLLDSSHSTYKSRMSESSRRVGQNLRMSRMQPYSISNLFRSRRDSVDSISSSDYSHPSPSTSYASSPDPYYCQTSPTPHQDRFKLPGERERYVLNRLRNMLSNNSEQRNFFKILIEVASETLNGENESTQPSLCDFKGNTVGKDSHKHIDGWFPEDLIDVDVSAFKNMISTERIFVDPNF</sequence>
<feature type="region of interest" description="Disordered" evidence="1">
    <location>
        <begin position="17"/>
        <end position="39"/>
    </location>
</feature>
<dbReference type="AlphaFoldDB" id="A0A914EN91"/>
<organism evidence="2 3">
    <name type="scientific">Acrobeloides nanus</name>
    <dbReference type="NCBI Taxonomy" id="290746"/>
    <lineage>
        <taxon>Eukaryota</taxon>
        <taxon>Metazoa</taxon>
        <taxon>Ecdysozoa</taxon>
        <taxon>Nematoda</taxon>
        <taxon>Chromadorea</taxon>
        <taxon>Rhabditida</taxon>
        <taxon>Tylenchina</taxon>
        <taxon>Cephalobomorpha</taxon>
        <taxon>Cephaloboidea</taxon>
        <taxon>Cephalobidae</taxon>
        <taxon>Acrobeloides</taxon>
    </lineage>
</organism>
<reference evidence="3" key="1">
    <citation type="submission" date="2022-11" db="UniProtKB">
        <authorList>
            <consortium name="WormBaseParasite"/>
        </authorList>
    </citation>
    <scope>IDENTIFICATION</scope>
</reference>
<dbReference type="Proteomes" id="UP000887540">
    <property type="component" value="Unplaced"/>
</dbReference>
<evidence type="ECO:0000256" key="1">
    <source>
        <dbReference type="SAM" id="MobiDB-lite"/>
    </source>
</evidence>
<keyword evidence="2" id="KW-1185">Reference proteome</keyword>
<protein>
    <submittedName>
        <fullName evidence="3">Uncharacterized protein</fullName>
    </submittedName>
</protein>